<sequence>MKFIPFSLFVLNLVHVAPDGPPATPEVYASQPHDELPSKVTDDLVFHEEDIPFDKFNQL</sequence>
<keyword evidence="2" id="KW-1185">Reference proteome</keyword>
<name>A0ACC2RU15_9FUNG</name>
<dbReference type="Proteomes" id="UP001165960">
    <property type="component" value="Unassembled WGS sequence"/>
</dbReference>
<dbReference type="EMBL" id="QTSX02006510">
    <property type="protein sequence ID" value="KAJ9053534.1"/>
    <property type="molecule type" value="Genomic_DNA"/>
</dbReference>
<protein>
    <submittedName>
        <fullName evidence="1">Uncharacterized protein</fullName>
    </submittedName>
</protein>
<accession>A0ACC2RU15</accession>
<proteinExistence type="predicted"/>
<organism evidence="1 2">
    <name type="scientific">Entomophthora muscae</name>
    <dbReference type="NCBI Taxonomy" id="34485"/>
    <lineage>
        <taxon>Eukaryota</taxon>
        <taxon>Fungi</taxon>
        <taxon>Fungi incertae sedis</taxon>
        <taxon>Zoopagomycota</taxon>
        <taxon>Entomophthoromycotina</taxon>
        <taxon>Entomophthoromycetes</taxon>
        <taxon>Entomophthorales</taxon>
        <taxon>Entomophthoraceae</taxon>
        <taxon>Entomophthora</taxon>
    </lineage>
</organism>
<evidence type="ECO:0000313" key="1">
    <source>
        <dbReference type="EMBL" id="KAJ9053534.1"/>
    </source>
</evidence>
<evidence type="ECO:0000313" key="2">
    <source>
        <dbReference type="Proteomes" id="UP001165960"/>
    </source>
</evidence>
<gene>
    <name evidence="1" type="ORF">DSO57_1023260</name>
</gene>
<reference evidence="1" key="1">
    <citation type="submission" date="2022-04" db="EMBL/GenBank/DDBJ databases">
        <title>Genome of the entomopathogenic fungus Entomophthora muscae.</title>
        <authorList>
            <person name="Elya C."/>
            <person name="Lovett B.R."/>
            <person name="Lee E."/>
            <person name="Macias A.M."/>
            <person name="Hajek A.E."/>
            <person name="De Bivort B.L."/>
            <person name="Kasson M.T."/>
            <person name="De Fine Licht H.H."/>
            <person name="Stajich J.E."/>
        </authorList>
    </citation>
    <scope>NUCLEOTIDE SEQUENCE</scope>
    <source>
        <strain evidence="1">Berkeley</strain>
    </source>
</reference>
<comment type="caution">
    <text evidence="1">The sequence shown here is derived from an EMBL/GenBank/DDBJ whole genome shotgun (WGS) entry which is preliminary data.</text>
</comment>